<dbReference type="SFLD" id="SFLDS00052">
    <property type="entry name" value="Ferric_Reductase_Domain"/>
    <property type="match status" value="1"/>
</dbReference>
<dbReference type="GO" id="GO:0000293">
    <property type="term" value="F:ferric-chelate reductase activity"/>
    <property type="evidence" value="ECO:0007669"/>
    <property type="project" value="UniProtKB-ARBA"/>
</dbReference>
<dbReference type="InterPro" id="IPR051410">
    <property type="entry name" value="Ferric/Cupric_Reductase"/>
</dbReference>
<dbReference type="InterPro" id="IPR013112">
    <property type="entry name" value="FAD-bd_8"/>
</dbReference>
<dbReference type="Gene3D" id="3.40.50.80">
    <property type="entry name" value="Nucleotide-binding domain of ferredoxin-NADP reductase (FNR) module"/>
    <property type="match status" value="1"/>
</dbReference>
<evidence type="ECO:0000259" key="11">
    <source>
        <dbReference type="PROSITE" id="PS51384"/>
    </source>
</evidence>
<feature type="transmembrane region" description="Helical" evidence="10">
    <location>
        <begin position="250"/>
        <end position="272"/>
    </location>
</feature>
<name>A0A9P7MNC6_9HYPO</name>
<organism evidence="12 13">
    <name type="scientific">Claviceps arundinis</name>
    <dbReference type="NCBI Taxonomy" id="1623583"/>
    <lineage>
        <taxon>Eukaryota</taxon>
        <taxon>Fungi</taxon>
        <taxon>Dikarya</taxon>
        <taxon>Ascomycota</taxon>
        <taxon>Pezizomycotina</taxon>
        <taxon>Sordariomycetes</taxon>
        <taxon>Hypocreomycetidae</taxon>
        <taxon>Hypocreales</taxon>
        <taxon>Clavicipitaceae</taxon>
        <taxon>Claviceps</taxon>
    </lineage>
</organism>
<dbReference type="Pfam" id="PF01794">
    <property type="entry name" value="Ferric_reduct"/>
    <property type="match status" value="1"/>
</dbReference>
<dbReference type="SFLD" id="SFLDG01168">
    <property type="entry name" value="Ferric_reductase_subgroup_(FRE"/>
    <property type="match status" value="1"/>
</dbReference>
<dbReference type="Pfam" id="PF08022">
    <property type="entry name" value="FAD_binding_8"/>
    <property type="match status" value="1"/>
</dbReference>
<keyword evidence="6 10" id="KW-1133">Transmembrane helix</keyword>
<evidence type="ECO:0000256" key="2">
    <source>
        <dbReference type="ARBA" id="ARBA00006278"/>
    </source>
</evidence>
<evidence type="ECO:0000313" key="13">
    <source>
        <dbReference type="Proteomes" id="UP000784919"/>
    </source>
</evidence>
<evidence type="ECO:0000256" key="1">
    <source>
        <dbReference type="ARBA" id="ARBA00004141"/>
    </source>
</evidence>
<dbReference type="SUPFAM" id="SSF52343">
    <property type="entry name" value="Ferredoxin reductase-like, C-terminal NADP-linked domain"/>
    <property type="match status" value="1"/>
</dbReference>
<evidence type="ECO:0000313" key="12">
    <source>
        <dbReference type="EMBL" id="KAG5961609.1"/>
    </source>
</evidence>
<keyword evidence="7" id="KW-0560">Oxidoreductase</keyword>
<dbReference type="AlphaFoldDB" id="A0A9P7MNC6"/>
<protein>
    <recommendedName>
        <fullName evidence="11">FAD-binding FR-type domain-containing protein</fullName>
    </recommendedName>
</protein>
<evidence type="ECO:0000256" key="8">
    <source>
        <dbReference type="ARBA" id="ARBA00023065"/>
    </source>
</evidence>
<comment type="caution">
    <text evidence="12">The sequence shown here is derived from an EMBL/GenBank/DDBJ whole genome shotgun (WGS) entry which is preliminary data.</text>
</comment>
<keyword evidence="3" id="KW-0813">Transport</keyword>
<dbReference type="PANTHER" id="PTHR32361">
    <property type="entry name" value="FERRIC/CUPRIC REDUCTASE TRANSMEMBRANE COMPONENT"/>
    <property type="match status" value="1"/>
</dbReference>
<dbReference type="InterPro" id="IPR039261">
    <property type="entry name" value="FNR_nucleotide-bd"/>
</dbReference>
<dbReference type="InterPro" id="IPR013121">
    <property type="entry name" value="Fe_red_NAD-bd_6"/>
</dbReference>
<dbReference type="Pfam" id="PF08030">
    <property type="entry name" value="NAD_binding_6"/>
    <property type="match status" value="1"/>
</dbReference>
<reference evidence="12" key="1">
    <citation type="journal article" date="2020" name="bioRxiv">
        <title>Whole genome comparisons of ergot fungi reveals the divergence and evolution of species within the genus Claviceps are the result of varying mechanisms driving genome evolution and host range expansion.</title>
        <authorList>
            <person name="Wyka S.A."/>
            <person name="Mondo S.J."/>
            <person name="Liu M."/>
            <person name="Dettman J."/>
            <person name="Nalam V."/>
            <person name="Broders K.D."/>
        </authorList>
    </citation>
    <scope>NUCLEOTIDE SEQUENCE</scope>
    <source>
        <strain evidence="12">CCC 1102</strain>
    </source>
</reference>
<keyword evidence="9 10" id="KW-0472">Membrane</keyword>
<dbReference type="InterPro" id="IPR013130">
    <property type="entry name" value="Fe3_Rdtase_TM_dom"/>
</dbReference>
<comment type="similarity">
    <text evidence="2">Belongs to the ferric reductase (FRE) family.</text>
</comment>
<dbReference type="EMBL" id="SRPS01000247">
    <property type="protein sequence ID" value="KAG5961609.1"/>
    <property type="molecule type" value="Genomic_DNA"/>
</dbReference>
<evidence type="ECO:0000256" key="3">
    <source>
        <dbReference type="ARBA" id="ARBA00022448"/>
    </source>
</evidence>
<dbReference type="OrthoDB" id="167398at2759"/>
<dbReference type="GO" id="GO:0015677">
    <property type="term" value="P:copper ion import"/>
    <property type="evidence" value="ECO:0007669"/>
    <property type="project" value="TreeGrafter"/>
</dbReference>
<feature type="transmembrane region" description="Helical" evidence="10">
    <location>
        <begin position="126"/>
        <end position="149"/>
    </location>
</feature>
<feature type="transmembrane region" description="Helical" evidence="10">
    <location>
        <begin position="211"/>
        <end position="230"/>
    </location>
</feature>
<proteinExistence type="inferred from homology"/>
<feature type="domain" description="FAD-binding FR-type" evidence="11">
    <location>
        <begin position="315"/>
        <end position="445"/>
    </location>
</feature>
<evidence type="ECO:0000256" key="6">
    <source>
        <dbReference type="ARBA" id="ARBA00022989"/>
    </source>
</evidence>
<keyword evidence="5" id="KW-0249">Electron transport</keyword>
<feature type="transmembrane region" description="Helical" evidence="10">
    <location>
        <begin position="49"/>
        <end position="69"/>
    </location>
</feature>
<dbReference type="InterPro" id="IPR017927">
    <property type="entry name" value="FAD-bd_FR_type"/>
</dbReference>
<dbReference type="PANTHER" id="PTHR32361:SF3">
    <property type="entry name" value="REDUCTASE, PUTATIVE (AFU_ORTHOLOGUE AFUA_6G13750)-RELATED"/>
    <property type="match status" value="1"/>
</dbReference>
<dbReference type="GO" id="GO:0006879">
    <property type="term" value="P:intracellular iron ion homeostasis"/>
    <property type="evidence" value="ECO:0007669"/>
    <property type="project" value="TreeGrafter"/>
</dbReference>
<evidence type="ECO:0000256" key="5">
    <source>
        <dbReference type="ARBA" id="ARBA00022982"/>
    </source>
</evidence>
<dbReference type="CDD" id="cd06186">
    <property type="entry name" value="NOX_Duox_like_FAD_NADP"/>
    <property type="match status" value="1"/>
</dbReference>
<accession>A0A9P7MNC6</accession>
<evidence type="ECO:0000256" key="4">
    <source>
        <dbReference type="ARBA" id="ARBA00022692"/>
    </source>
</evidence>
<comment type="subcellular location">
    <subcellularLocation>
        <location evidence="1">Membrane</location>
        <topology evidence="1">Multi-pass membrane protein</topology>
    </subcellularLocation>
</comment>
<gene>
    <name evidence="12" type="ORF">E4U56_003792</name>
</gene>
<sequence>MQPRHIQNLSDGGTIEPHWGYADRVLPCKNDVGSCEYLDVVYHAHDLGLFYMGILWATILSVLLLWALLRRATRPLVEGPSPRSGTNSNLINAWTKLRRTAAAASRHFLLRDAPHMLFGRTTRFQVGVLALLAAYLLIWSFLGITYRTWMTPVKNMPGVYSTRSSLGPWADRVGVIAYAMTPLSIMLSSRESLLTVLTGVPYQSFNFLHRWLGYIMVVQASFHTIGWCIIEGRFYQPQPKVGIEWITQTYMIWGIVAMILLLLIFGLSTPWAIRATGYEFFRKAHYVLAMVYIGACWAHWNKLECFLIPAFILWGLDRGARLVRTALLHHHPTSSSTYAVFNPVSASMTLFPDADHGDVLRLELENQQDPWKIGQHFYLCFTESSIWQSHPFTPLNAPVVDKQGLVKHAYIMRAKSGETKKLAELAQKKISAIASAGPQESKPLPSTPVFLTGGYGEDLLEKLDTDTATTNIVCVAGGTGIAYVLPLLLQLASHCREGGAAEPSDRKIELIWAMRHTSNVDWIAKEMALLRKCQRALGLTISLFATRDKAGSLASSEKRGGDCLKAGQSTGTDAASSSLSSSSSSSDICPCGPGLSVDKLGRGSMEEGRHPDLAALVGDFVASTVCGRTVVFASGPGGMISDLRTIVGGLNEPGRVWRREERYDVELVCDDRLEW</sequence>
<dbReference type="GO" id="GO:0006826">
    <property type="term" value="P:iron ion transport"/>
    <property type="evidence" value="ECO:0007669"/>
    <property type="project" value="TreeGrafter"/>
</dbReference>
<keyword evidence="4 10" id="KW-0812">Transmembrane</keyword>
<evidence type="ECO:0000256" key="9">
    <source>
        <dbReference type="ARBA" id="ARBA00023136"/>
    </source>
</evidence>
<evidence type="ECO:0000256" key="10">
    <source>
        <dbReference type="SAM" id="Phobius"/>
    </source>
</evidence>
<evidence type="ECO:0000256" key="7">
    <source>
        <dbReference type="ARBA" id="ARBA00023002"/>
    </source>
</evidence>
<dbReference type="GO" id="GO:0005886">
    <property type="term" value="C:plasma membrane"/>
    <property type="evidence" value="ECO:0007669"/>
    <property type="project" value="TreeGrafter"/>
</dbReference>
<keyword evidence="8" id="KW-0406">Ion transport</keyword>
<dbReference type="PROSITE" id="PS51384">
    <property type="entry name" value="FAD_FR"/>
    <property type="match status" value="1"/>
</dbReference>
<dbReference type="Proteomes" id="UP000784919">
    <property type="component" value="Unassembled WGS sequence"/>
</dbReference>